<comment type="subcellular location">
    <subcellularLocation>
        <location evidence="1">Membrane</location>
        <topology evidence="1">Multi-pass membrane protein</topology>
    </subcellularLocation>
</comment>
<feature type="domain" description="ABC transporter" evidence="11">
    <location>
        <begin position="437"/>
        <end position="673"/>
    </location>
</feature>
<reference evidence="14" key="1">
    <citation type="submission" date="2021-02" db="EMBL/GenBank/DDBJ databases">
        <authorList>
            <person name="Nowell W R."/>
        </authorList>
    </citation>
    <scope>NUCLEOTIDE SEQUENCE</scope>
</reference>
<dbReference type="PROSITE" id="PS50929">
    <property type="entry name" value="ABC_TM1F"/>
    <property type="match status" value="2"/>
</dbReference>
<evidence type="ECO:0000256" key="1">
    <source>
        <dbReference type="ARBA" id="ARBA00004141"/>
    </source>
</evidence>
<dbReference type="PANTHER" id="PTHR43394:SF27">
    <property type="entry name" value="ATP-DEPENDENT TRANSLOCASE ABCB1-LIKE"/>
    <property type="match status" value="1"/>
</dbReference>
<dbReference type="PANTHER" id="PTHR43394">
    <property type="entry name" value="ATP-DEPENDENT PERMEASE MDL1, MITOCHONDRIAL"/>
    <property type="match status" value="1"/>
</dbReference>
<keyword evidence="6" id="KW-0067">ATP-binding</keyword>
<dbReference type="Proteomes" id="UP000663852">
    <property type="component" value="Unassembled WGS sequence"/>
</dbReference>
<dbReference type="FunFam" id="3.40.50.300:FF:000205">
    <property type="entry name" value="ABC transporter B family member 4"/>
    <property type="match status" value="1"/>
</dbReference>
<dbReference type="GO" id="GO:0005524">
    <property type="term" value="F:ATP binding"/>
    <property type="evidence" value="ECO:0007669"/>
    <property type="project" value="UniProtKB-KW"/>
</dbReference>
<gene>
    <name evidence="14" type="ORF">EDS130_LOCUS39006</name>
    <name evidence="13" type="ORF">XAT740_LOCUS14406</name>
</gene>
<feature type="transmembrane region" description="Helical" evidence="10">
    <location>
        <begin position="880"/>
        <end position="899"/>
    </location>
</feature>
<evidence type="ECO:0000256" key="6">
    <source>
        <dbReference type="ARBA" id="ARBA00022840"/>
    </source>
</evidence>
<dbReference type="CDD" id="cd18578">
    <property type="entry name" value="ABC_6TM_Pgp_ABCB1_D2_like"/>
    <property type="match status" value="1"/>
</dbReference>
<accession>A0A815NZK8</accession>
<dbReference type="EMBL" id="CAJNOJ010000423">
    <property type="protein sequence ID" value="CAF1442978.1"/>
    <property type="molecule type" value="Genomic_DNA"/>
</dbReference>
<dbReference type="Gene3D" id="3.40.50.300">
    <property type="entry name" value="P-loop containing nucleotide triphosphate hydrolases"/>
    <property type="match status" value="2"/>
</dbReference>
<evidence type="ECO:0000313" key="15">
    <source>
        <dbReference type="Proteomes" id="UP000663828"/>
    </source>
</evidence>
<dbReference type="SUPFAM" id="SSF90123">
    <property type="entry name" value="ABC transporter transmembrane region"/>
    <property type="match status" value="2"/>
</dbReference>
<dbReference type="GO" id="GO:0005743">
    <property type="term" value="C:mitochondrial inner membrane"/>
    <property type="evidence" value="ECO:0007669"/>
    <property type="project" value="TreeGrafter"/>
</dbReference>
<comment type="caution">
    <text evidence="14">The sequence shown here is derived from an EMBL/GenBank/DDBJ whole genome shotgun (WGS) entry which is preliminary data.</text>
</comment>
<evidence type="ECO:0000313" key="13">
    <source>
        <dbReference type="EMBL" id="CAF1024330.1"/>
    </source>
</evidence>
<keyword evidence="7 10" id="KW-1133">Transmembrane helix</keyword>
<feature type="transmembrane region" description="Helical" evidence="10">
    <location>
        <begin position="218"/>
        <end position="237"/>
    </location>
</feature>
<feature type="region of interest" description="Disordered" evidence="9">
    <location>
        <begin position="1"/>
        <end position="21"/>
    </location>
</feature>
<dbReference type="InterPro" id="IPR011527">
    <property type="entry name" value="ABC1_TM_dom"/>
</dbReference>
<dbReference type="GO" id="GO:0090374">
    <property type="term" value="P:oligopeptide export from mitochondrion"/>
    <property type="evidence" value="ECO:0007669"/>
    <property type="project" value="TreeGrafter"/>
</dbReference>
<evidence type="ECO:0000256" key="10">
    <source>
        <dbReference type="SAM" id="Phobius"/>
    </source>
</evidence>
<dbReference type="GO" id="GO:0016887">
    <property type="term" value="F:ATP hydrolysis activity"/>
    <property type="evidence" value="ECO:0007669"/>
    <property type="project" value="InterPro"/>
</dbReference>
<keyword evidence="5" id="KW-0547">Nucleotide-binding</keyword>
<sequence>MYTTKKNFDHEDTVTSQHIEDNPKKNNIAQNLTEIKTLSLKKLFRYATSIDIVFMMIGTVAALVHGSGLPLLILIFGHVLDSFTDQAKTICSINVTSLSQQYCPDSMEFTSINIGTLISQCNITYANFTLSTSMLTDTIQKQVLYLVAVGCIIIVVAYVQVSFWIMSAENQSRAIRQTLFQNILHKDMSFFDTHKIGELDAHLSQSVSKIQDGIGHKIGTLIQFLASLITGFIIGIFNDMIRNELYYYRILGFSTGWKLSFVILSTVSFIFLPAAFFSWLATRLTMVELQASGKAAAVVEEVLSSIRTVFAFNGQDYEIKRYGKHLEAVKKSSIKKTMTTSATMSFVWLIIYCTYALGFWYGAKLVRDGEYTSGQVFTTFFAIIIGIFQLGQAAPHIQALVQARATAFIVWQLIDAPCTIISNKKIGLTKKCLMGDIQFSEVCFRYPSRPDTLVLNRVSFDIKPGQTIALVGSSGSGKSTCVHLLTRFYDPHAGSIKIDGISIKDYDLEWLRQQIGVVNQEPILFHGTIRDNILLGKQTATDQELEEAAKMANAHDFIMNLPQKYETQVDARGATLSGGQKQRIAIARALIGNPQILLLDEATSALDNESEKVVQEALRRAAENRTMLIIAHRLSTIRDADKIVVMHQGAIVEEGTHASLTRLQGIYYNLIKQNKLSETRDILEHHVYMNDESKEKRTSDMIPSKIMVEEEVMNRTTVRENTIWTILKINKPEWLLLLFGSLIAFINGANQPIGGILLSKMFSIFQECSNTVQEQRVLTIILLLLGLGVFTLIVMSLQNYLFIRSGEALVERLRLKLFDALLHQEIAYFDEPENNTGALCNHLANDTSAAQGVIGIYLSVMCQNAGALGVGLLLGFVFSWQLTLLVIGFLPLNILGGLLQSRLMTGFERTNNEALVESWKISLETIQNIRTVVQLTKEKYFYEQYQQCLDTSYRSSIKRAHIFGLFYALSTSTFFFTLAALFALGAFLVEKDQITLEDVLLVFNCIVFGAQSIGQNVSMVLNFGPAKRAAKNILDVLTRQPIIDNRSSHGEHLTNFQGQIEFNHLYFTYASRSEAVILQNFNLNIEPGQKVALVGTSGSGKSTIIQLLERFYDATAGSLLIDGTDIRKLDLQWYRSQISLVSQEPVLFDMSIRENIAYGDTSRENISLEEIIQVAQKTNIHEFIQQLPEGYETQCGAKGIQLSGGQKQRIAIARALIRNPKILLLDEATSALDTQNEQIVQDVLERAQENRTSICIAHRMSTIQNANLICVIHNGIVVEKGTHRELLALQGHYHRLVEKKLN</sequence>
<dbReference type="InterPro" id="IPR017871">
    <property type="entry name" value="ABC_transporter-like_CS"/>
</dbReference>
<dbReference type="Proteomes" id="UP000663828">
    <property type="component" value="Unassembled WGS sequence"/>
</dbReference>
<keyword evidence="8 10" id="KW-0472">Membrane</keyword>
<evidence type="ECO:0000256" key="4">
    <source>
        <dbReference type="ARBA" id="ARBA00022692"/>
    </source>
</evidence>
<feature type="transmembrane region" description="Helical" evidence="10">
    <location>
        <begin position="52"/>
        <end position="76"/>
    </location>
</feature>
<evidence type="ECO:0000256" key="3">
    <source>
        <dbReference type="ARBA" id="ARBA00022448"/>
    </source>
</evidence>
<evidence type="ECO:0000256" key="5">
    <source>
        <dbReference type="ARBA" id="ARBA00022741"/>
    </source>
</evidence>
<evidence type="ECO:0000256" key="7">
    <source>
        <dbReference type="ARBA" id="ARBA00022989"/>
    </source>
</evidence>
<evidence type="ECO:0000256" key="8">
    <source>
        <dbReference type="ARBA" id="ARBA00023136"/>
    </source>
</evidence>
<feature type="transmembrane region" description="Helical" evidence="10">
    <location>
        <begin position="734"/>
        <end position="757"/>
    </location>
</feature>
<organism evidence="14 16">
    <name type="scientific">Adineta ricciae</name>
    <name type="common">Rotifer</name>
    <dbReference type="NCBI Taxonomy" id="249248"/>
    <lineage>
        <taxon>Eukaryota</taxon>
        <taxon>Metazoa</taxon>
        <taxon>Spiralia</taxon>
        <taxon>Gnathifera</taxon>
        <taxon>Rotifera</taxon>
        <taxon>Eurotatoria</taxon>
        <taxon>Bdelloidea</taxon>
        <taxon>Adinetida</taxon>
        <taxon>Adinetidae</taxon>
        <taxon>Adineta</taxon>
    </lineage>
</organism>
<evidence type="ECO:0000256" key="2">
    <source>
        <dbReference type="ARBA" id="ARBA00007577"/>
    </source>
</evidence>
<dbReference type="CDD" id="cd03249">
    <property type="entry name" value="ABC_MTABC3_MDL1_MDL2"/>
    <property type="match status" value="2"/>
</dbReference>
<dbReference type="InterPro" id="IPR036640">
    <property type="entry name" value="ABC1_TM_sf"/>
</dbReference>
<evidence type="ECO:0000313" key="16">
    <source>
        <dbReference type="Proteomes" id="UP000663852"/>
    </source>
</evidence>
<keyword evidence="4 10" id="KW-0812">Transmembrane</keyword>
<proteinExistence type="inferred from homology"/>
<dbReference type="FunFam" id="3.40.50.300:FF:000302">
    <property type="entry name" value="ATP-binding cassette subfamily B member 5"/>
    <property type="match status" value="1"/>
</dbReference>
<dbReference type="InterPro" id="IPR039421">
    <property type="entry name" value="Type_1_exporter"/>
</dbReference>
<evidence type="ECO:0000259" key="11">
    <source>
        <dbReference type="PROSITE" id="PS50893"/>
    </source>
</evidence>
<feature type="domain" description="ABC transmembrane type-1" evidence="12">
    <location>
        <begin position="738"/>
        <end position="1015"/>
    </location>
</feature>
<dbReference type="InterPro" id="IPR003439">
    <property type="entry name" value="ABC_transporter-like_ATP-bd"/>
</dbReference>
<feature type="transmembrane region" description="Helical" evidence="10">
    <location>
        <begin position="375"/>
        <end position="394"/>
    </location>
</feature>
<dbReference type="Gene3D" id="1.20.1560.10">
    <property type="entry name" value="ABC transporter type 1, transmembrane domain"/>
    <property type="match status" value="1"/>
</dbReference>
<dbReference type="SMART" id="SM00382">
    <property type="entry name" value="AAA"/>
    <property type="match status" value="2"/>
</dbReference>
<dbReference type="EMBL" id="CAJNOR010000863">
    <property type="protein sequence ID" value="CAF1024330.1"/>
    <property type="molecule type" value="Genomic_DNA"/>
</dbReference>
<keyword evidence="15" id="KW-1185">Reference proteome</keyword>
<feature type="transmembrane region" description="Helical" evidence="10">
    <location>
        <begin position="777"/>
        <end position="797"/>
    </location>
</feature>
<evidence type="ECO:0000256" key="9">
    <source>
        <dbReference type="SAM" id="MobiDB-lite"/>
    </source>
</evidence>
<dbReference type="GO" id="GO:0015421">
    <property type="term" value="F:ABC-type oligopeptide transporter activity"/>
    <property type="evidence" value="ECO:0007669"/>
    <property type="project" value="TreeGrafter"/>
</dbReference>
<evidence type="ECO:0000313" key="14">
    <source>
        <dbReference type="EMBL" id="CAF1442978.1"/>
    </source>
</evidence>
<dbReference type="Pfam" id="PF00005">
    <property type="entry name" value="ABC_tran"/>
    <property type="match status" value="2"/>
</dbReference>
<name>A0A815NZK8_ADIRI</name>
<evidence type="ECO:0000259" key="12">
    <source>
        <dbReference type="PROSITE" id="PS50929"/>
    </source>
</evidence>
<dbReference type="InterPro" id="IPR027417">
    <property type="entry name" value="P-loop_NTPase"/>
</dbReference>
<protein>
    <submittedName>
        <fullName evidence="14">Uncharacterized protein</fullName>
    </submittedName>
</protein>
<keyword evidence="3" id="KW-0813">Transport</keyword>
<comment type="similarity">
    <text evidence="2">Belongs to the ABC transporter superfamily. ABCB family. Multidrug resistance exporter (TC 3.A.1.201) subfamily.</text>
</comment>
<feature type="domain" description="ABC transporter" evidence="11">
    <location>
        <begin position="1060"/>
        <end position="1299"/>
    </location>
</feature>
<dbReference type="CDD" id="cd18577">
    <property type="entry name" value="ABC_6TM_Pgp_ABCB1_D1_like"/>
    <property type="match status" value="1"/>
</dbReference>
<feature type="transmembrane region" description="Helical" evidence="10">
    <location>
        <begin position="1001"/>
        <end position="1023"/>
    </location>
</feature>
<feature type="transmembrane region" description="Helical" evidence="10">
    <location>
        <begin position="143"/>
        <end position="166"/>
    </location>
</feature>
<dbReference type="InterPro" id="IPR003593">
    <property type="entry name" value="AAA+_ATPase"/>
</dbReference>
<dbReference type="SUPFAM" id="SSF52540">
    <property type="entry name" value="P-loop containing nucleoside triphosphate hydrolases"/>
    <property type="match status" value="2"/>
</dbReference>
<dbReference type="FunFam" id="1.20.1560.10:FF:000009">
    <property type="entry name" value="ABC transporter B family member 1"/>
    <property type="match status" value="1"/>
</dbReference>
<feature type="domain" description="ABC transmembrane type-1" evidence="12">
    <location>
        <begin position="57"/>
        <end position="402"/>
    </location>
</feature>
<dbReference type="PROSITE" id="PS00211">
    <property type="entry name" value="ABC_TRANSPORTER_1"/>
    <property type="match status" value="2"/>
</dbReference>
<feature type="transmembrane region" description="Helical" evidence="10">
    <location>
        <begin position="257"/>
        <end position="280"/>
    </location>
</feature>
<dbReference type="OrthoDB" id="6500128at2759"/>
<feature type="transmembrane region" description="Helical" evidence="10">
    <location>
        <begin position="340"/>
        <end position="363"/>
    </location>
</feature>
<feature type="transmembrane region" description="Helical" evidence="10">
    <location>
        <begin position="962"/>
        <end position="989"/>
    </location>
</feature>
<dbReference type="PROSITE" id="PS50893">
    <property type="entry name" value="ABC_TRANSPORTER_2"/>
    <property type="match status" value="2"/>
</dbReference>
<dbReference type="Pfam" id="PF00664">
    <property type="entry name" value="ABC_membrane"/>
    <property type="match status" value="3"/>
</dbReference>